<dbReference type="Proteomes" id="UP000753724">
    <property type="component" value="Unassembled WGS sequence"/>
</dbReference>
<keyword evidence="2" id="KW-1185">Reference proteome</keyword>
<dbReference type="EMBL" id="JAAAPO010000002">
    <property type="protein sequence ID" value="NBC36064.1"/>
    <property type="molecule type" value="Genomic_DNA"/>
</dbReference>
<accession>A0ABW9XBY9</accession>
<gene>
    <name evidence="1" type="ORF">GTZ99_05775</name>
</gene>
<reference evidence="2" key="1">
    <citation type="submission" date="2020-01" db="EMBL/GenBank/DDBJ databases">
        <title>Sphingomonas sp. strain CSW-10.</title>
        <authorList>
            <person name="Chen W.-M."/>
        </authorList>
    </citation>
    <scope>NUCLEOTIDE SEQUENCE [LARGE SCALE GENOMIC DNA]</scope>
    <source>
        <strain evidence="2">FSY-8</strain>
    </source>
</reference>
<organism evidence="1 2">
    <name type="scientific">Novosphingobium ovatum</name>
    <dbReference type="NCBI Taxonomy" id="1908523"/>
    <lineage>
        <taxon>Bacteria</taxon>
        <taxon>Pseudomonadati</taxon>
        <taxon>Pseudomonadota</taxon>
        <taxon>Alphaproteobacteria</taxon>
        <taxon>Sphingomonadales</taxon>
        <taxon>Sphingomonadaceae</taxon>
        <taxon>Novosphingobium</taxon>
    </lineage>
</organism>
<proteinExistence type="predicted"/>
<evidence type="ECO:0000313" key="1">
    <source>
        <dbReference type="EMBL" id="NBC36064.1"/>
    </source>
</evidence>
<evidence type="ECO:0000313" key="2">
    <source>
        <dbReference type="Proteomes" id="UP000753724"/>
    </source>
</evidence>
<comment type="caution">
    <text evidence="1">The sequence shown here is derived from an EMBL/GenBank/DDBJ whole genome shotgun (WGS) entry which is preliminary data.</text>
</comment>
<protein>
    <submittedName>
        <fullName evidence="1">Uncharacterized protein</fullName>
    </submittedName>
</protein>
<sequence length="233" mass="24503">MIESWPCPLPGGGTRDELALRLAAAVGLERGAQVLVIPALFDEANRMRRLSVEVMRRLSASGVGAVLPEIPGLGDSLADLTRQTPGDWRLAMLGAARHFGATHVLAIRGGALIAPDGLPGWRYAPVTGASQMRQMLRARIVAARELGVEEKQDSLMAQGREAGLELVGYRLGAEFVAEFPGLVVNADSPMRDIAPDLVPTPGLWLRAEPGENAAQADALAAVVMMGITAGDAA</sequence>
<name>A0ABW9XBY9_9SPHN</name>